<dbReference type="PANTHER" id="PTHR47623">
    <property type="entry name" value="OS09G0287300 PROTEIN"/>
    <property type="match status" value="1"/>
</dbReference>
<dbReference type="Gene3D" id="3.40.50.1240">
    <property type="entry name" value="Phosphoglycerate mutase-like"/>
    <property type="match status" value="1"/>
</dbReference>
<evidence type="ECO:0008006" key="4">
    <source>
        <dbReference type="Google" id="ProtNLM"/>
    </source>
</evidence>
<evidence type="ECO:0000313" key="2">
    <source>
        <dbReference type="EMBL" id="APG28978.1"/>
    </source>
</evidence>
<dbReference type="RefSeq" id="WP_072285002.1">
    <property type="nucleotide sequence ID" value="NZ_CP015519.1"/>
</dbReference>
<sequence length="167" mass="18765">MTKRLTLLRHAKSSWRDPDLTDFDRPLNKRGQRDAPMMGRRLAKRGFAPDLFLVSPALRTRLTAEIIAEQLEVDIGKLSFDHGIYLAGAHELINLLRCIDEQLQDVLLIGHNPGITDLANYLVGACIENVPTCGVFSVSLPITSWRDLEGTAGNLLFYDYPKKHIEP</sequence>
<dbReference type="InterPro" id="IPR013078">
    <property type="entry name" value="His_Pase_superF_clade-1"/>
</dbReference>
<protein>
    <recommendedName>
        <fullName evidence="4">Phosphohistidine phosphatase</fullName>
    </recommendedName>
</protein>
<proteinExistence type="predicted"/>
<reference evidence="2 3" key="1">
    <citation type="journal article" date="2017" name="Genome Announc.">
        <title>Complete Genome Sequences of Two Acetylene-Fermenting Pelobacter acetylenicus Strains.</title>
        <authorList>
            <person name="Sutton J.M."/>
            <person name="Baesman S.M."/>
            <person name="Fierst J.L."/>
            <person name="Poret-Peterson A.T."/>
            <person name="Oremland R.S."/>
            <person name="Dunlap D.S."/>
            <person name="Akob D.M."/>
        </authorList>
    </citation>
    <scope>NUCLEOTIDE SEQUENCE [LARGE SCALE GENOMIC DNA]</scope>
    <source>
        <strain evidence="2 3">SFB93</strain>
    </source>
</reference>
<feature type="binding site" evidence="1">
    <location>
        <position position="59"/>
    </location>
    <ligand>
        <name>substrate</name>
    </ligand>
</feature>
<organism evidence="2 3">
    <name type="scientific">Syntrophotalea acetylenivorans</name>
    <dbReference type="NCBI Taxonomy" id="1842532"/>
    <lineage>
        <taxon>Bacteria</taxon>
        <taxon>Pseudomonadati</taxon>
        <taxon>Thermodesulfobacteriota</taxon>
        <taxon>Desulfuromonadia</taxon>
        <taxon>Desulfuromonadales</taxon>
        <taxon>Syntrophotaleaceae</taxon>
        <taxon>Syntrophotalea</taxon>
    </lineage>
</organism>
<dbReference type="KEGG" id="pef:A7E78_02145"/>
<accession>A0A1L3GTG3</accession>
<dbReference type="InterPro" id="IPR029033">
    <property type="entry name" value="His_PPase_superfam"/>
</dbReference>
<keyword evidence="3" id="KW-1185">Reference proteome</keyword>
<dbReference type="CDD" id="cd07067">
    <property type="entry name" value="HP_PGM_like"/>
    <property type="match status" value="1"/>
</dbReference>
<dbReference type="Proteomes" id="UP000182517">
    <property type="component" value="Chromosome"/>
</dbReference>
<evidence type="ECO:0000256" key="1">
    <source>
        <dbReference type="PIRSR" id="PIRSR613078-2"/>
    </source>
</evidence>
<gene>
    <name evidence="2" type="ORF">A7E78_02145</name>
</gene>
<dbReference type="EMBL" id="CP015519">
    <property type="protein sequence ID" value="APG28978.1"/>
    <property type="molecule type" value="Genomic_DNA"/>
</dbReference>
<dbReference type="SUPFAM" id="SSF53254">
    <property type="entry name" value="Phosphoglycerate mutase-like"/>
    <property type="match status" value="1"/>
</dbReference>
<dbReference type="SMART" id="SM00855">
    <property type="entry name" value="PGAM"/>
    <property type="match status" value="1"/>
</dbReference>
<name>A0A1L3GTG3_9BACT</name>
<evidence type="ECO:0000313" key="3">
    <source>
        <dbReference type="Proteomes" id="UP000182517"/>
    </source>
</evidence>
<dbReference type="PANTHER" id="PTHR47623:SF1">
    <property type="entry name" value="OS09G0287300 PROTEIN"/>
    <property type="match status" value="1"/>
</dbReference>
<dbReference type="OrthoDB" id="9781415at2"/>
<dbReference type="Pfam" id="PF00300">
    <property type="entry name" value="His_Phos_1"/>
    <property type="match status" value="1"/>
</dbReference>
<dbReference type="STRING" id="1842532.A7E78_02145"/>
<dbReference type="AlphaFoldDB" id="A0A1L3GTG3"/>